<keyword evidence="8" id="KW-1185">Reference proteome</keyword>
<dbReference type="InterPro" id="IPR004017">
    <property type="entry name" value="Cys_rich_dom"/>
</dbReference>
<feature type="domain" description="4Fe-4S ferredoxin-type" evidence="6">
    <location>
        <begin position="55"/>
        <end position="86"/>
    </location>
</feature>
<dbReference type="Proteomes" id="UP000627538">
    <property type="component" value="Unassembled WGS sequence"/>
</dbReference>
<reference evidence="7 8" key="1">
    <citation type="submission" date="2020-08" db="EMBL/GenBank/DDBJ databases">
        <title>Winkia gen. nov., sp. nov., isolated from faeces of the Anser albifrons in China.</title>
        <authorList>
            <person name="Liu Q."/>
        </authorList>
    </citation>
    <scope>NUCLEOTIDE SEQUENCE [LARGE SCALE GENOMIC DNA]</scope>
    <source>
        <strain evidence="7 8">C62</strain>
    </source>
</reference>
<dbReference type="AlphaFoldDB" id="A0A8I0GDI5"/>
<dbReference type="EMBL" id="JACRUO010000003">
    <property type="protein sequence ID" value="MBD3690160.1"/>
    <property type="molecule type" value="Genomic_DNA"/>
</dbReference>
<keyword evidence="3" id="KW-0677">Repeat</keyword>
<dbReference type="Gene3D" id="3.30.70.3270">
    <property type="match status" value="1"/>
</dbReference>
<dbReference type="NCBIfam" id="NF008369">
    <property type="entry name" value="PRK11168.1"/>
    <property type="match status" value="1"/>
</dbReference>
<evidence type="ECO:0000256" key="5">
    <source>
        <dbReference type="ARBA" id="ARBA00023014"/>
    </source>
</evidence>
<evidence type="ECO:0000313" key="8">
    <source>
        <dbReference type="Proteomes" id="UP000627538"/>
    </source>
</evidence>
<keyword evidence="2" id="KW-0479">Metal-binding</keyword>
<dbReference type="GO" id="GO:0046872">
    <property type="term" value="F:metal ion binding"/>
    <property type="evidence" value="ECO:0007669"/>
    <property type="project" value="UniProtKB-KW"/>
</dbReference>
<dbReference type="PROSITE" id="PS51379">
    <property type="entry name" value="4FE4S_FER_2"/>
    <property type="match status" value="2"/>
</dbReference>
<keyword evidence="5" id="KW-0411">Iron-sulfur</keyword>
<dbReference type="Pfam" id="PF13183">
    <property type="entry name" value="Fer4_8"/>
    <property type="match status" value="1"/>
</dbReference>
<evidence type="ECO:0000256" key="2">
    <source>
        <dbReference type="ARBA" id="ARBA00022723"/>
    </source>
</evidence>
<dbReference type="GO" id="GO:0016491">
    <property type="term" value="F:oxidoreductase activity"/>
    <property type="evidence" value="ECO:0007669"/>
    <property type="project" value="UniProtKB-ARBA"/>
</dbReference>
<dbReference type="InterPro" id="IPR017900">
    <property type="entry name" value="4Fe4S_Fe_S_CS"/>
</dbReference>
<evidence type="ECO:0000256" key="4">
    <source>
        <dbReference type="ARBA" id="ARBA00023004"/>
    </source>
</evidence>
<gene>
    <name evidence="7" type="ORF">H8R10_07970</name>
</gene>
<dbReference type="SUPFAM" id="SSF46548">
    <property type="entry name" value="alpha-helical ferredoxin"/>
    <property type="match status" value="1"/>
</dbReference>
<feature type="domain" description="4Fe-4S ferredoxin-type" evidence="6">
    <location>
        <begin position="12"/>
        <end position="42"/>
    </location>
</feature>
<dbReference type="PANTHER" id="PTHR32479:SF19">
    <property type="entry name" value="ANAEROBIC GLYCEROL-3-PHOSPHATE DEHYDROGENASE SUBUNIT C"/>
    <property type="match status" value="1"/>
</dbReference>
<dbReference type="Pfam" id="PF02754">
    <property type="entry name" value="CCG"/>
    <property type="match status" value="2"/>
</dbReference>
<dbReference type="PROSITE" id="PS00198">
    <property type="entry name" value="4FE4S_FER_1"/>
    <property type="match status" value="2"/>
</dbReference>
<dbReference type="InterPro" id="IPR017896">
    <property type="entry name" value="4Fe4S_Fe-S-bd"/>
</dbReference>
<comment type="caution">
    <text evidence="7">The sequence shown here is derived from an EMBL/GenBank/DDBJ whole genome shotgun (WGS) entry which is preliminary data.</text>
</comment>
<name>A0A8I0GDI5_9ACTO</name>
<protein>
    <submittedName>
        <fullName evidence="7">Anaerobic glycerol-3-phosphate dehydrogenase subunit C</fullName>
    </submittedName>
</protein>
<evidence type="ECO:0000256" key="1">
    <source>
        <dbReference type="ARBA" id="ARBA00022485"/>
    </source>
</evidence>
<proteinExistence type="predicted"/>
<sequence>MSENALEFAGHTLSRASLDCCVKCTICETQCPVLEATPLFPGPKYVGPQAERFRNGASVDASVDLCSMCGTCTLVCPQGVKIAELNTQAIAVAKADHMPLRDRLISNTQLMGAAMHPVAPVANAALQVKPLRVAIEKTVGIHRDAPMPHAPTQSLRGWLRRRDEPVAPAAGSRGPVIFFHGCAGSNFEVDASKKAIEVLEFLGYTVTVPKQGCCGQAAKSNGLFESAAKQTLQLCDQLIAAGAQLGEDGDEIPIVGVAGSCAGMMKHEAREVMGITDERLVNVSSRMREFTEFVAELLDSGDFPTELLRPMPDTVLPYHQSCQVKSQYIGQPAIRVMEAIPGVTVKESGRACCGMAGTYGLKKEKYDIAQAMGKPLFDFIQDENPAIAVCEAEPCRWHIRKGSGAKAVHPSQVLHHAFGLSDDLFDRNVIS</sequence>
<dbReference type="PANTHER" id="PTHR32479">
    <property type="entry name" value="GLYCOLATE OXIDASE IRON-SULFUR SUBUNIT"/>
    <property type="match status" value="1"/>
</dbReference>
<dbReference type="RefSeq" id="WP_191072276.1">
    <property type="nucleotide sequence ID" value="NZ_JACRUO010000003.1"/>
</dbReference>
<keyword evidence="1" id="KW-0004">4Fe-4S</keyword>
<accession>A0A8I0GDI5</accession>
<evidence type="ECO:0000259" key="6">
    <source>
        <dbReference type="PROSITE" id="PS51379"/>
    </source>
</evidence>
<keyword evidence="4" id="KW-0408">Iron</keyword>
<evidence type="ECO:0000256" key="3">
    <source>
        <dbReference type="ARBA" id="ARBA00022737"/>
    </source>
</evidence>
<dbReference type="GO" id="GO:0051539">
    <property type="term" value="F:4 iron, 4 sulfur cluster binding"/>
    <property type="evidence" value="ECO:0007669"/>
    <property type="project" value="UniProtKB-KW"/>
</dbReference>
<evidence type="ECO:0000313" key="7">
    <source>
        <dbReference type="EMBL" id="MBD3690160.1"/>
    </source>
</evidence>
<organism evidence="7 8">
    <name type="scientific">Nanchangia anserum</name>
    <dbReference type="NCBI Taxonomy" id="2692125"/>
    <lineage>
        <taxon>Bacteria</taxon>
        <taxon>Bacillati</taxon>
        <taxon>Actinomycetota</taxon>
        <taxon>Actinomycetes</taxon>
        <taxon>Actinomycetales</taxon>
        <taxon>Actinomycetaceae</taxon>
        <taxon>Nanchangia</taxon>
    </lineage>
</organism>